<sequence>MISIDFLAKLLSLPYVVIKAVLQYYTVGTIYSRTNIEFRNSLWKNVLLSVEYHMSGNYKKQNVKAVVYEPVEKVFKQVAKNPMVKSLNGFGEKFDARSYWIHKSDNPSGKVLVYLHGGGYLLNLFKSQLVSIAALHYALDARVADELSILVVDYSLTLFDHVFPAQLVESLESYTNLIKAGFKDIHLIGDSAGGHLAVNMQMAIANPKETKEMFADFGYDGGALDGKLVAPKSLSLLSPWVQPTVAPIVSPGVNTWGDLGALDTTLGELFVEGIPKDQLARYNRYINLCNVPPLPETLVIVGEREVLKNGIDMFVADAQGPIEYHEEPGGIHAAMVYVEGLDYSGNKGAKRAIAGDFTNKFAYNLVAEFLSRNV</sequence>
<dbReference type="Gene3D" id="3.40.50.1820">
    <property type="entry name" value="alpha/beta hydrolase"/>
    <property type="match status" value="1"/>
</dbReference>
<dbReference type="EMBL" id="GG692396">
    <property type="protein sequence ID" value="EER34218.1"/>
    <property type="molecule type" value="Genomic_DNA"/>
</dbReference>
<dbReference type="RefSeq" id="XP_002546773.1">
    <property type="nucleotide sequence ID" value="XM_002546727.1"/>
</dbReference>
<dbReference type="InterPro" id="IPR019436">
    <property type="entry name" value="Say1-like"/>
</dbReference>
<dbReference type="STRING" id="294747.C5M5E8"/>
<accession>C5M5E8</accession>
<dbReference type="PANTHER" id="PTHR48081:SF31">
    <property type="entry name" value="STERYL ACETYL HYDROLASE MUG81-RELATED"/>
    <property type="match status" value="1"/>
</dbReference>
<dbReference type="AlphaFoldDB" id="C5M5E8"/>
<keyword evidence="1" id="KW-0378">Hydrolase</keyword>
<dbReference type="Pfam" id="PF10340">
    <property type="entry name" value="Say1_Mug180"/>
    <property type="match status" value="1"/>
</dbReference>
<evidence type="ECO:0008006" key="4">
    <source>
        <dbReference type="Google" id="ProtNLM"/>
    </source>
</evidence>
<keyword evidence="3" id="KW-1185">Reference proteome</keyword>
<organism evidence="2 3">
    <name type="scientific">Candida tropicalis (strain ATCC MYA-3404 / T1)</name>
    <name type="common">Yeast</name>
    <dbReference type="NCBI Taxonomy" id="294747"/>
    <lineage>
        <taxon>Eukaryota</taxon>
        <taxon>Fungi</taxon>
        <taxon>Dikarya</taxon>
        <taxon>Ascomycota</taxon>
        <taxon>Saccharomycotina</taxon>
        <taxon>Pichiomycetes</taxon>
        <taxon>Debaryomycetaceae</taxon>
        <taxon>Candida/Lodderomyces clade</taxon>
        <taxon>Candida</taxon>
    </lineage>
</organism>
<dbReference type="ESTHER" id="cantt-c5m5e8">
    <property type="family name" value="Steryl_acetyl_hydrolase"/>
</dbReference>
<evidence type="ECO:0000313" key="3">
    <source>
        <dbReference type="Proteomes" id="UP000002037"/>
    </source>
</evidence>
<name>C5M5E8_CANTT</name>
<gene>
    <name evidence="2" type="ORF">CTRG_01078</name>
</gene>
<dbReference type="Proteomes" id="UP000002037">
    <property type="component" value="Unassembled WGS sequence"/>
</dbReference>
<dbReference type="PANTHER" id="PTHR48081">
    <property type="entry name" value="AB HYDROLASE SUPERFAMILY PROTEIN C4A8.06C"/>
    <property type="match status" value="1"/>
</dbReference>
<reference evidence="2 3" key="1">
    <citation type="journal article" date="2009" name="Nature">
        <title>Evolution of pathogenicity and sexual reproduction in eight Candida genomes.</title>
        <authorList>
            <person name="Butler G."/>
            <person name="Rasmussen M.D."/>
            <person name="Lin M.F."/>
            <person name="Santos M.A."/>
            <person name="Sakthikumar S."/>
            <person name="Munro C.A."/>
            <person name="Rheinbay E."/>
            <person name="Grabherr M."/>
            <person name="Forche A."/>
            <person name="Reedy J.L."/>
            <person name="Agrafioti I."/>
            <person name="Arnaud M.B."/>
            <person name="Bates S."/>
            <person name="Brown A.J."/>
            <person name="Brunke S."/>
            <person name="Costanzo M.C."/>
            <person name="Fitzpatrick D.A."/>
            <person name="de Groot P.W."/>
            <person name="Harris D."/>
            <person name="Hoyer L.L."/>
            <person name="Hube B."/>
            <person name="Klis F.M."/>
            <person name="Kodira C."/>
            <person name="Lennard N."/>
            <person name="Logue M.E."/>
            <person name="Martin R."/>
            <person name="Neiman A.M."/>
            <person name="Nikolaou E."/>
            <person name="Quail M.A."/>
            <person name="Quinn J."/>
            <person name="Santos M.C."/>
            <person name="Schmitzberger F.F."/>
            <person name="Sherlock G."/>
            <person name="Shah P."/>
            <person name="Silverstein K.A."/>
            <person name="Skrzypek M.S."/>
            <person name="Soll D."/>
            <person name="Staggs R."/>
            <person name="Stansfield I."/>
            <person name="Stumpf M.P."/>
            <person name="Sudbery P.E."/>
            <person name="Srikantha T."/>
            <person name="Zeng Q."/>
            <person name="Berman J."/>
            <person name="Berriman M."/>
            <person name="Heitman J."/>
            <person name="Gow N.A."/>
            <person name="Lorenz M.C."/>
            <person name="Birren B.W."/>
            <person name="Kellis M."/>
            <person name="Cuomo C.A."/>
        </authorList>
    </citation>
    <scope>NUCLEOTIDE SEQUENCE [LARGE SCALE GENOMIC DNA]</scope>
    <source>
        <strain evidence="3">ATCC MYA-3404 / T1</strain>
    </source>
</reference>
<dbReference type="InterPro" id="IPR050300">
    <property type="entry name" value="GDXG_lipolytic_enzyme"/>
</dbReference>
<dbReference type="OrthoDB" id="2152029at2759"/>
<dbReference type="eggNOG" id="ENOG502SBSE">
    <property type="taxonomic scope" value="Eukaryota"/>
</dbReference>
<dbReference type="GeneID" id="8301591"/>
<dbReference type="HOGENOM" id="CLU_713702_0_0_1"/>
<dbReference type="KEGG" id="ctp:CTRG_01078"/>
<evidence type="ECO:0000313" key="2">
    <source>
        <dbReference type="EMBL" id="EER34218.1"/>
    </source>
</evidence>
<dbReference type="GO" id="GO:0016787">
    <property type="term" value="F:hydrolase activity"/>
    <property type="evidence" value="ECO:0007669"/>
    <property type="project" value="UniProtKB-KW"/>
</dbReference>
<evidence type="ECO:0000256" key="1">
    <source>
        <dbReference type="ARBA" id="ARBA00022801"/>
    </source>
</evidence>
<proteinExistence type="predicted"/>
<dbReference type="VEuPathDB" id="FungiDB:CTRG_01078"/>
<protein>
    <recommendedName>
        <fullName evidence="4">Alpha/beta hydrolase fold-3 domain-containing protein</fullName>
    </recommendedName>
</protein>
<dbReference type="SUPFAM" id="SSF53474">
    <property type="entry name" value="alpha/beta-Hydrolases"/>
    <property type="match status" value="1"/>
</dbReference>
<dbReference type="InterPro" id="IPR029058">
    <property type="entry name" value="AB_hydrolase_fold"/>
</dbReference>